<accession>G3IVN8</accession>
<dbReference type="InterPro" id="IPR021974">
    <property type="entry name" value="DUF3581"/>
</dbReference>
<dbReference type="HOGENOM" id="CLU_1189256_0_0_6"/>
<proteinExistence type="predicted"/>
<evidence type="ECO:0008006" key="3">
    <source>
        <dbReference type="Google" id="ProtNLM"/>
    </source>
</evidence>
<keyword evidence="2" id="KW-1185">Reference proteome</keyword>
<dbReference type="OrthoDB" id="5892138at2"/>
<dbReference type="eggNOG" id="ENOG502ZWH8">
    <property type="taxonomic scope" value="Bacteria"/>
</dbReference>
<evidence type="ECO:0000313" key="1">
    <source>
        <dbReference type="EMBL" id="EGW21775.1"/>
    </source>
</evidence>
<dbReference type="RefSeq" id="WP_006889750.1">
    <property type="nucleotide sequence ID" value="NZ_JH109152.1"/>
</dbReference>
<dbReference type="AlphaFoldDB" id="G3IVN8"/>
<protein>
    <recommendedName>
        <fullName evidence="3">DUF3581 family protein</fullName>
    </recommendedName>
</protein>
<organism evidence="1 2">
    <name type="scientific">Methylobacter tundripaludum (strain ATCC BAA-1195 / DSM 17260 / SV96)</name>
    <dbReference type="NCBI Taxonomy" id="697282"/>
    <lineage>
        <taxon>Bacteria</taxon>
        <taxon>Pseudomonadati</taxon>
        <taxon>Pseudomonadota</taxon>
        <taxon>Gammaproteobacteria</taxon>
        <taxon>Methylococcales</taxon>
        <taxon>Methylococcaceae</taxon>
        <taxon>Methylobacter</taxon>
    </lineage>
</organism>
<reference evidence="1 2" key="1">
    <citation type="submission" date="2011-06" db="EMBL/GenBank/DDBJ databases">
        <title>Genomic sequence of Methylobacter tundripaludum SV96.</title>
        <authorList>
            <consortium name="US DOE Joint Genome Institute"/>
            <person name="Lucas S."/>
            <person name="Han J."/>
            <person name="Lapidus A."/>
            <person name="Cheng J.-F."/>
            <person name="Goodwin L."/>
            <person name="Pitluck S."/>
            <person name="Held B."/>
            <person name="Detter J.C."/>
            <person name="Han C."/>
            <person name="Tapia R."/>
            <person name="Land M."/>
            <person name="Hauser L."/>
            <person name="Kyrpides N."/>
            <person name="Ivanova N."/>
            <person name="Ovchinnikova G."/>
            <person name="Pagani I."/>
            <person name="Klotz M.G."/>
            <person name="Dispirito A.A."/>
            <person name="Murrell J.C."/>
            <person name="Dunfield P."/>
            <person name="Kalyuzhnaya M.G."/>
            <person name="Svenning M."/>
            <person name="Trotsenko Y.A."/>
            <person name="Stein L.Y."/>
            <person name="Woyke T."/>
        </authorList>
    </citation>
    <scope>NUCLEOTIDE SEQUENCE [LARGE SCALE GENOMIC DNA]</scope>
    <source>
        <strain evidence="2">ATCC BAA-1195 / DSM 17260 / SV96</strain>
    </source>
</reference>
<sequence length="242" mass="27231">MFLKDFYSIHDGSVSIVAEQASMFAKEVAHDFNPLHDVDAKRFCVPGDLLFSMALEKYGLSQNMHFIFSGMVGHDVLLNFPDTDAELIDVNDNQGKTYLQIERSGSISRDSVLIESFIRDYVAFSGQNFPYVLVPLLAQENVMFNINRPLVIYESMTLSFDHLDFQQASVEMLEPKIEVNGKRASAFLHFQIKAGGDVVGTGFKKLAISVPSDYEAEPMQAFVDEYLARKNDYLDNLMLVAS</sequence>
<dbReference type="Proteomes" id="UP000004664">
    <property type="component" value="Unassembled WGS sequence"/>
</dbReference>
<dbReference type="EMBL" id="JH109152">
    <property type="protein sequence ID" value="EGW21775.1"/>
    <property type="molecule type" value="Genomic_DNA"/>
</dbReference>
<name>G3IVN8_METTV</name>
<gene>
    <name evidence="1" type="ORF">Mettu_0558</name>
</gene>
<dbReference type="STRING" id="697282.Mettu_0558"/>
<evidence type="ECO:0000313" key="2">
    <source>
        <dbReference type="Proteomes" id="UP000004664"/>
    </source>
</evidence>
<dbReference type="Pfam" id="PF12119">
    <property type="entry name" value="DUF3581"/>
    <property type="match status" value="1"/>
</dbReference>